<accession>A0A9D1RX11</accession>
<gene>
    <name evidence="1" type="ORF">H9867_05210</name>
</gene>
<proteinExistence type="predicted"/>
<sequence length="227" mass="24290">MGDVLFQSPQVIADPDGFIESGACSQEVLESFTSAFTTPPGNLSGPGTAAAEALFVLDVDQDEGAVIAVKLGVMSSEAAGNHFPDLADKLTKPKVLFIGGHMEPVVLAVGLVDTDVALDVPHRFGDEGQFLIMQTGESAPSVDEQVQAVTPDGAAPVLRGMRLFHSYVTFDAQAVNGWLDSGLVQSQPAKSQDVFSARPGETWRGIMRRRPFPENLFSTWALYPERN</sequence>
<evidence type="ECO:0000313" key="2">
    <source>
        <dbReference type="Proteomes" id="UP000824189"/>
    </source>
</evidence>
<protein>
    <submittedName>
        <fullName evidence="1">Uncharacterized protein</fullName>
    </submittedName>
</protein>
<name>A0A9D1RX11_9CORY</name>
<reference evidence="1" key="2">
    <citation type="submission" date="2021-04" db="EMBL/GenBank/DDBJ databases">
        <authorList>
            <person name="Gilroy R."/>
        </authorList>
    </citation>
    <scope>NUCLEOTIDE SEQUENCE</scope>
    <source>
        <strain evidence="1">4376</strain>
    </source>
</reference>
<evidence type="ECO:0000313" key="1">
    <source>
        <dbReference type="EMBL" id="HIW95868.1"/>
    </source>
</evidence>
<dbReference type="AlphaFoldDB" id="A0A9D1RX11"/>
<dbReference type="Gene3D" id="3.40.1740.10">
    <property type="entry name" value="VC0467-like"/>
    <property type="match status" value="1"/>
</dbReference>
<comment type="caution">
    <text evidence="1">The sequence shown here is derived from an EMBL/GenBank/DDBJ whole genome shotgun (WGS) entry which is preliminary data.</text>
</comment>
<dbReference type="EMBL" id="DXFZ01000060">
    <property type="protein sequence ID" value="HIW95868.1"/>
    <property type="molecule type" value="Genomic_DNA"/>
</dbReference>
<organism evidence="1 2">
    <name type="scientific">Candidatus Corynebacterium gallistercoris</name>
    <dbReference type="NCBI Taxonomy" id="2838530"/>
    <lineage>
        <taxon>Bacteria</taxon>
        <taxon>Bacillati</taxon>
        <taxon>Actinomycetota</taxon>
        <taxon>Actinomycetes</taxon>
        <taxon>Mycobacteriales</taxon>
        <taxon>Corynebacteriaceae</taxon>
        <taxon>Corynebacterium</taxon>
    </lineage>
</organism>
<reference evidence="1" key="1">
    <citation type="journal article" date="2021" name="PeerJ">
        <title>Extensive microbial diversity within the chicken gut microbiome revealed by metagenomics and culture.</title>
        <authorList>
            <person name="Gilroy R."/>
            <person name="Ravi A."/>
            <person name="Getino M."/>
            <person name="Pursley I."/>
            <person name="Horton D.L."/>
            <person name="Alikhan N.F."/>
            <person name="Baker D."/>
            <person name="Gharbi K."/>
            <person name="Hall N."/>
            <person name="Watson M."/>
            <person name="Adriaenssens E.M."/>
            <person name="Foster-Nyarko E."/>
            <person name="Jarju S."/>
            <person name="Secka A."/>
            <person name="Antonio M."/>
            <person name="Oren A."/>
            <person name="Chaudhuri R.R."/>
            <person name="La Ragione R."/>
            <person name="Hildebrand F."/>
            <person name="Pallen M.J."/>
        </authorList>
    </citation>
    <scope>NUCLEOTIDE SEQUENCE</scope>
    <source>
        <strain evidence="1">4376</strain>
    </source>
</reference>
<dbReference type="Proteomes" id="UP000824189">
    <property type="component" value="Unassembled WGS sequence"/>
</dbReference>